<reference evidence="2" key="1">
    <citation type="submission" date="2021-03" db="UniProtKB">
        <authorList>
            <consortium name="EnsemblPlants"/>
        </authorList>
    </citation>
    <scope>IDENTIFICATION</scope>
</reference>
<protein>
    <submittedName>
        <fullName evidence="2">Uncharacterized protein</fullName>
    </submittedName>
</protein>
<organism evidence="2 3">
    <name type="scientific">Cannabis sativa</name>
    <name type="common">Hemp</name>
    <name type="synonym">Marijuana</name>
    <dbReference type="NCBI Taxonomy" id="3483"/>
    <lineage>
        <taxon>Eukaryota</taxon>
        <taxon>Viridiplantae</taxon>
        <taxon>Streptophyta</taxon>
        <taxon>Embryophyta</taxon>
        <taxon>Tracheophyta</taxon>
        <taxon>Spermatophyta</taxon>
        <taxon>Magnoliopsida</taxon>
        <taxon>eudicotyledons</taxon>
        <taxon>Gunneridae</taxon>
        <taxon>Pentapetalae</taxon>
        <taxon>rosids</taxon>
        <taxon>fabids</taxon>
        <taxon>Rosales</taxon>
        <taxon>Cannabaceae</taxon>
        <taxon>Cannabis</taxon>
    </lineage>
</organism>
<dbReference type="EnsemblPlants" id="evm.model.10.838">
    <property type="protein sequence ID" value="cds.evm.model.10.838"/>
    <property type="gene ID" value="evm.TU.10.838"/>
</dbReference>
<dbReference type="EMBL" id="UZAU01000813">
    <property type="status" value="NOT_ANNOTATED_CDS"/>
    <property type="molecule type" value="Genomic_DNA"/>
</dbReference>
<evidence type="ECO:0000313" key="3">
    <source>
        <dbReference type="Proteomes" id="UP000596661"/>
    </source>
</evidence>
<keyword evidence="3" id="KW-1185">Reference proteome</keyword>
<evidence type="ECO:0000256" key="1">
    <source>
        <dbReference type="SAM" id="MobiDB-lite"/>
    </source>
</evidence>
<dbReference type="AlphaFoldDB" id="A0A803QQK0"/>
<proteinExistence type="predicted"/>
<sequence>MNRIDVATPSISASTTNLATKGGEVDTNILVDLNNRPLPLREDPPLEPSTEGRTHVVQPIRKIGPHPRYHAGETGSGIDEPTISEPRVDLEKDLELARLREIVCQVGPTEEPHVVGCDVFT</sequence>
<dbReference type="Gramene" id="evm.model.10.838">
    <property type="protein sequence ID" value="cds.evm.model.10.838"/>
    <property type="gene ID" value="evm.TU.10.838"/>
</dbReference>
<name>A0A803QQK0_CANSA</name>
<accession>A0A803QQK0</accession>
<evidence type="ECO:0000313" key="2">
    <source>
        <dbReference type="EnsemblPlants" id="cds.evm.model.10.838"/>
    </source>
</evidence>
<feature type="compositionally biased region" description="Basic and acidic residues" evidence="1">
    <location>
        <begin position="39"/>
        <end position="54"/>
    </location>
</feature>
<dbReference type="Proteomes" id="UP000596661">
    <property type="component" value="Unassembled WGS sequence"/>
</dbReference>
<feature type="region of interest" description="Disordered" evidence="1">
    <location>
        <begin position="36"/>
        <end position="87"/>
    </location>
</feature>